<proteinExistence type="predicted"/>
<sequence length="238" mass="27015">MEKVKQHYEKIASQYDTSLQKWGYKDVIEEYITQANITLPENPHILDVGCGTGIALTKLKEMYPDAKITGLDISASMLGLCKTKISDVRLIQGDYNKQEFYDFESGEEFTFEPHSFDLIISTGSLTEYGNLKIVLPFLFSLLKPKGYLANIGHQKGIINWIVLLFWKGKSTSKKEFINKCIHCGFESAHSVPMSLGKNIWAWRKYCAVARTPEKTKVENFKLDSNSAHSEQKLETSVS</sequence>
<dbReference type="EMBL" id="AP019860">
    <property type="protein sequence ID" value="BBM87785.1"/>
    <property type="molecule type" value="Genomic_DNA"/>
</dbReference>
<dbReference type="KEGG" id="uam:UABAM_06200"/>
<organism evidence="2 3">
    <name type="scientific">Uabimicrobium amorphum</name>
    <dbReference type="NCBI Taxonomy" id="2596890"/>
    <lineage>
        <taxon>Bacteria</taxon>
        <taxon>Pseudomonadati</taxon>
        <taxon>Planctomycetota</taxon>
        <taxon>Candidatus Uabimicrobiia</taxon>
        <taxon>Candidatus Uabimicrobiales</taxon>
        <taxon>Candidatus Uabimicrobiaceae</taxon>
        <taxon>Candidatus Uabimicrobium</taxon>
    </lineage>
</organism>
<gene>
    <name evidence="2" type="ORF">UABAM_06200</name>
</gene>
<dbReference type="RefSeq" id="WP_151971786.1">
    <property type="nucleotide sequence ID" value="NZ_AP019860.1"/>
</dbReference>
<dbReference type="AlphaFoldDB" id="A0A5S9F6D6"/>
<protein>
    <submittedName>
        <fullName evidence="2">O-methyltransferase</fullName>
    </submittedName>
</protein>
<dbReference type="InterPro" id="IPR025714">
    <property type="entry name" value="Methyltranfer_dom"/>
</dbReference>
<keyword evidence="2" id="KW-0808">Transferase</keyword>
<evidence type="ECO:0000313" key="2">
    <source>
        <dbReference type="EMBL" id="BBM87785.1"/>
    </source>
</evidence>
<dbReference type="GO" id="GO:0032259">
    <property type="term" value="P:methylation"/>
    <property type="evidence" value="ECO:0007669"/>
    <property type="project" value="UniProtKB-KW"/>
</dbReference>
<dbReference type="SUPFAM" id="SSF53335">
    <property type="entry name" value="S-adenosyl-L-methionine-dependent methyltransferases"/>
    <property type="match status" value="1"/>
</dbReference>
<dbReference type="Proteomes" id="UP000326354">
    <property type="component" value="Chromosome"/>
</dbReference>
<dbReference type="InterPro" id="IPR029063">
    <property type="entry name" value="SAM-dependent_MTases_sf"/>
</dbReference>
<keyword evidence="2" id="KW-0489">Methyltransferase</keyword>
<feature type="domain" description="Methyltransferase" evidence="1">
    <location>
        <begin position="42"/>
        <end position="149"/>
    </location>
</feature>
<dbReference type="Pfam" id="PF13847">
    <property type="entry name" value="Methyltransf_31"/>
    <property type="match status" value="1"/>
</dbReference>
<reference evidence="2 3" key="1">
    <citation type="submission" date="2019-08" db="EMBL/GenBank/DDBJ databases">
        <title>Complete genome sequence of Candidatus Uab amorphum.</title>
        <authorList>
            <person name="Shiratori T."/>
            <person name="Suzuki S."/>
            <person name="Kakizawa Y."/>
            <person name="Ishida K."/>
        </authorList>
    </citation>
    <scope>NUCLEOTIDE SEQUENCE [LARGE SCALE GENOMIC DNA]</scope>
    <source>
        <strain evidence="2 3">SRT547</strain>
    </source>
</reference>
<dbReference type="Gene3D" id="3.40.50.150">
    <property type="entry name" value="Vaccinia Virus protein VP39"/>
    <property type="match status" value="1"/>
</dbReference>
<dbReference type="CDD" id="cd02440">
    <property type="entry name" value="AdoMet_MTases"/>
    <property type="match status" value="1"/>
</dbReference>
<dbReference type="InterPro" id="IPR050508">
    <property type="entry name" value="Methyltransf_Superfamily"/>
</dbReference>
<dbReference type="GO" id="GO:0008168">
    <property type="term" value="F:methyltransferase activity"/>
    <property type="evidence" value="ECO:0007669"/>
    <property type="project" value="UniProtKB-KW"/>
</dbReference>
<dbReference type="PANTHER" id="PTHR42912">
    <property type="entry name" value="METHYLTRANSFERASE"/>
    <property type="match status" value="1"/>
</dbReference>
<dbReference type="PANTHER" id="PTHR42912:SF80">
    <property type="entry name" value="METHYLTRANSFERASE DOMAIN-CONTAINING PROTEIN"/>
    <property type="match status" value="1"/>
</dbReference>
<dbReference type="OrthoDB" id="272052at2"/>
<evidence type="ECO:0000313" key="3">
    <source>
        <dbReference type="Proteomes" id="UP000326354"/>
    </source>
</evidence>
<name>A0A5S9F6D6_UABAM</name>
<accession>A0A5S9F6D6</accession>
<keyword evidence="3" id="KW-1185">Reference proteome</keyword>
<evidence type="ECO:0000259" key="1">
    <source>
        <dbReference type="Pfam" id="PF13847"/>
    </source>
</evidence>